<name>A0A939DFG4_9GAMM</name>
<dbReference type="Gene3D" id="3.40.50.1820">
    <property type="entry name" value="alpha/beta hydrolase"/>
    <property type="match status" value="1"/>
</dbReference>
<evidence type="ECO:0000313" key="3">
    <source>
        <dbReference type="Proteomes" id="UP000664303"/>
    </source>
</evidence>
<dbReference type="InterPro" id="IPR029058">
    <property type="entry name" value="AB_hydrolase_fold"/>
</dbReference>
<keyword evidence="2" id="KW-0378">Hydrolase</keyword>
<evidence type="ECO:0000313" key="2">
    <source>
        <dbReference type="EMBL" id="MBN7796552.1"/>
    </source>
</evidence>
<dbReference type="EMBL" id="JAFKCZ010000005">
    <property type="protein sequence ID" value="MBN7796552.1"/>
    <property type="molecule type" value="Genomic_DNA"/>
</dbReference>
<gene>
    <name evidence="2" type="ORF">JYP50_08115</name>
</gene>
<evidence type="ECO:0000259" key="1">
    <source>
        <dbReference type="Pfam" id="PF00561"/>
    </source>
</evidence>
<dbReference type="Proteomes" id="UP000664303">
    <property type="component" value="Unassembled WGS sequence"/>
</dbReference>
<proteinExistence type="predicted"/>
<dbReference type="GO" id="GO:0016787">
    <property type="term" value="F:hydrolase activity"/>
    <property type="evidence" value="ECO:0007669"/>
    <property type="project" value="UniProtKB-KW"/>
</dbReference>
<dbReference type="AlphaFoldDB" id="A0A939DFG4"/>
<feature type="domain" description="AB hydrolase-1" evidence="1">
    <location>
        <begin position="51"/>
        <end position="128"/>
    </location>
</feature>
<organism evidence="2 3">
    <name type="scientific">Parahaliea mediterranea</name>
    <dbReference type="NCBI Taxonomy" id="651086"/>
    <lineage>
        <taxon>Bacteria</taxon>
        <taxon>Pseudomonadati</taxon>
        <taxon>Pseudomonadota</taxon>
        <taxon>Gammaproteobacteria</taxon>
        <taxon>Cellvibrionales</taxon>
        <taxon>Halieaceae</taxon>
        <taxon>Parahaliea</taxon>
    </lineage>
</organism>
<comment type="caution">
    <text evidence="2">The sequence shown here is derived from an EMBL/GenBank/DDBJ whole genome shotgun (WGS) entry which is preliminary data.</text>
</comment>
<dbReference type="SUPFAM" id="SSF53474">
    <property type="entry name" value="alpha/beta-Hydrolases"/>
    <property type="match status" value="1"/>
</dbReference>
<reference evidence="2" key="1">
    <citation type="submission" date="2021-02" db="EMBL/GenBank/DDBJ databases">
        <title>PHA producing bacteria isolated from coastal sediment in Guangdong, Shenzhen.</title>
        <authorList>
            <person name="Zheng W."/>
            <person name="Yu S."/>
            <person name="Huang Y."/>
        </authorList>
    </citation>
    <scope>NUCLEOTIDE SEQUENCE</scope>
    <source>
        <strain evidence="2">TN14-10</strain>
    </source>
</reference>
<sequence>MQGKAIMPDGGHIEYEVLGDSGPYIFMGPYFLMTPPAPELARLQQVYLESLTARYRIILANWPRGVGGSSPAKRSSMAWQQAVEDIHAIADAAGADTFAWWGYSFGAAIGIQLAAHSSRLSALVCGGFPPLWQPLSDMLSVSRKAAANPESVADTLPGVSAEWLQQGVAFYESVAGLDESACLRKIQCPCLVFHDVEDIFEGGGMKHDLSMRTRSAAADLKELGWDIAWVETGLGHMAPADPEQCLQAFSPFLDRVLRVND</sequence>
<protein>
    <submittedName>
        <fullName evidence="2">Alpha/beta fold hydrolase</fullName>
    </submittedName>
</protein>
<dbReference type="Pfam" id="PF00561">
    <property type="entry name" value="Abhydrolase_1"/>
    <property type="match status" value="1"/>
</dbReference>
<keyword evidence="3" id="KW-1185">Reference proteome</keyword>
<dbReference type="RefSeq" id="WP_206559995.1">
    <property type="nucleotide sequence ID" value="NZ_JAFKCZ010000005.1"/>
</dbReference>
<dbReference type="InterPro" id="IPR000073">
    <property type="entry name" value="AB_hydrolase_1"/>
</dbReference>
<accession>A0A939DFG4</accession>